<evidence type="ECO:0000313" key="2">
    <source>
        <dbReference type="EMBL" id="KAJ5188776.1"/>
    </source>
</evidence>
<dbReference type="EMBL" id="JAPQKP010000005">
    <property type="protein sequence ID" value="KAJ5188776.1"/>
    <property type="molecule type" value="Genomic_DNA"/>
</dbReference>
<feature type="transmembrane region" description="Helical" evidence="1">
    <location>
        <begin position="375"/>
        <end position="397"/>
    </location>
</feature>
<dbReference type="Proteomes" id="UP001150879">
    <property type="component" value="Unassembled WGS sequence"/>
</dbReference>
<dbReference type="AlphaFoldDB" id="A0A9W9J6Y7"/>
<comment type="caution">
    <text evidence="2">The sequence shown here is derived from an EMBL/GenBank/DDBJ whole genome shotgun (WGS) entry which is preliminary data.</text>
</comment>
<sequence>MSAQDHMDQRVNDLDFEFSFDQGNYPLDGLKSLQDVFSAVQHEKHFSNSRNFSSKTEIRCFDVNGHGIIWMTTLSVIYYSFVPLTPAADTSFGNCTAMTRENTRELFQTIKVNPLFIMNLLGRPDYWAPQTQWHTEEDGSFLACDFFCQYARWNLHALGAPVSVYMRYDAALNLTTYILSHKDGDSSIRVLSEILGSATKIACSDKRADIFFNDPFDIAITLSTLSFEASKYHVKGFRRFLWSQINKVDEYFSDLENAKRDQVSGLTRSLQVISHNADAHLNNAEVTTRTATTIRTIHGRLHEALPWKSQIYESSVYSIDYVIESLQKQKMWFQNYKSLQENTLMMVSILVSQQDAASNIQLATSMKRDSTSMNAIAALTMVFLPGTFIAVSIKYALTILANLDDLESLR</sequence>
<keyword evidence="1" id="KW-0812">Transmembrane</keyword>
<keyword evidence="1" id="KW-1133">Transmembrane helix</keyword>
<reference evidence="2" key="1">
    <citation type="submission" date="2022-11" db="EMBL/GenBank/DDBJ databases">
        <authorList>
            <person name="Petersen C."/>
        </authorList>
    </citation>
    <scope>NUCLEOTIDE SEQUENCE</scope>
    <source>
        <strain evidence="2">IBT 16849</strain>
    </source>
</reference>
<organism evidence="2 3">
    <name type="scientific">Penicillium cf. griseofulvum</name>
    <dbReference type="NCBI Taxonomy" id="2972120"/>
    <lineage>
        <taxon>Eukaryota</taxon>
        <taxon>Fungi</taxon>
        <taxon>Dikarya</taxon>
        <taxon>Ascomycota</taxon>
        <taxon>Pezizomycotina</taxon>
        <taxon>Eurotiomycetes</taxon>
        <taxon>Eurotiomycetidae</taxon>
        <taxon>Eurotiales</taxon>
        <taxon>Aspergillaceae</taxon>
        <taxon>Penicillium</taxon>
    </lineage>
</organism>
<proteinExistence type="predicted"/>
<keyword evidence="1" id="KW-0472">Membrane</keyword>
<protein>
    <submittedName>
        <fullName evidence="2">Uncharacterized protein</fullName>
    </submittedName>
</protein>
<accession>A0A9W9J6Y7</accession>
<name>A0A9W9J6Y7_9EURO</name>
<evidence type="ECO:0000313" key="3">
    <source>
        <dbReference type="Proteomes" id="UP001150879"/>
    </source>
</evidence>
<evidence type="ECO:0000256" key="1">
    <source>
        <dbReference type="SAM" id="Phobius"/>
    </source>
</evidence>
<gene>
    <name evidence="2" type="ORF">N7472_007790</name>
</gene>
<reference evidence="2" key="2">
    <citation type="journal article" date="2023" name="IMA Fungus">
        <title>Comparative genomic study of the Penicillium genus elucidates a diverse pangenome and 15 lateral gene transfer events.</title>
        <authorList>
            <person name="Petersen C."/>
            <person name="Sorensen T."/>
            <person name="Nielsen M.R."/>
            <person name="Sondergaard T.E."/>
            <person name="Sorensen J.L."/>
            <person name="Fitzpatrick D.A."/>
            <person name="Frisvad J.C."/>
            <person name="Nielsen K.L."/>
        </authorList>
    </citation>
    <scope>NUCLEOTIDE SEQUENCE</scope>
    <source>
        <strain evidence="2">IBT 16849</strain>
    </source>
</reference>
<dbReference type="OrthoDB" id="2830640at2759"/>
<keyword evidence="3" id="KW-1185">Reference proteome</keyword>